<sequence length="132" mass="15446">MYNWWAVQMQENEREYCTAASECNPAREPDVLLLRGFYPLIPRDNWDNISADILENLKNGECYWDLDGLETLTPGLMYPMMAPCCWQSRDGEVDMQIEKWTTSGPDICIATERHRKTEVILSIFLLYSKRSK</sequence>
<protein>
    <submittedName>
        <fullName evidence="2">Uncharacterized protein</fullName>
    </submittedName>
</protein>
<proteinExistence type="predicted"/>
<dbReference type="Proteomes" id="UP000887565">
    <property type="component" value="Unplaced"/>
</dbReference>
<evidence type="ECO:0000313" key="1">
    <source>
        <dbReference type="Proteomes" id="UP000887565"/>
    </source>
</evidence>
<name>A0A915IM19_ROMCU</name>
<evidence type="ECO:0000313" key="2">
    <source>
        <dbReference type="WBParaSite" id="nRc.2.0.1.t15016-RA"/>
    </source>
</evidence>
<accession>A0A915IM19</accession>
<dbReference type="AlphaFoldDB" id="A0A915IM19"/>
<dbReference type="WBParaSite" id="nRc.2.0.1.t15016-RA">
    <property type="protein sequence ID" value="nRc.2.0.1.t15016-RA"/>
    <property type="gene ID" value="nRc.2.0.1.g15016"/>
</dbReference>
<organism evidence="1 2">
    <name type="scientific">Romanomermis culicivorax</name>
    <name type="common">Nematode worm</name>
    <dbReference type="NCBI Taxonomy" id="13658"/>
    <lineage>
        <taxon>Eukaryota</taxon>
        <taxon>Metazoa</taxon>
        <taxon>Ecdysozoa</taxon>
        <taxon>Nematoda</taxon>
        <taxon>Enoplea</taxon>
        <taxon>Dorylaimia</taxon>
        <taxon>Mermithida</taxon>
        <taxon>Mermithoidea</taxon>
        <taxon>Mermithidae</taxon>
        <taxon>Romanomermis</taxon>
    </lineage>
</organism>
<keyword evidence="1" id="KW-1185">Reference proteome</keyword>
<reference evidence="2" key="1">
    <citation type="submission" date="2022-11" db="UniProtKB">
        <authorList>
            <consortium name="WormBaseParasite"/>
        </authorList>
    </citation>
    <scope>IDENTIFICATION</scope>
</reference>